<dbReference type="Gene3D" id="1.10.760.10">
    <property type="entry name" value="Cytochrome c-like domain"/>
    <property type="match status" value="1"/>
</dbReference>
<gene>
    <name evidence="2" type="ORF">M3P09_05455</name>
</gene>
<feature type="chain" id="PRO_5045800063" evidence="1">
    <location>
        <begin position="24"/>
        <end position="120"/>
    </location>
</feature>
<comment type="caution">
    <text evidence="2">The sequence shown here is derived from an EMBL/GenBank/DDBJ whole genome shotgun (WGS) entry which is preliminary data.</text>
</comment>
<dbReference type="RefSeq" id="WP_099564227.1">
    <property type="nucleotide sequence ID" value="NZ_JAMFLZ010000002.1"/>
</dbReference>
<evidence type="ECO:0000256" key="1">
    <source>
        <dbReference type="SAM" id="SignalP"/>
    </source>
</evidence>
<sequence>MKKILTISVFLSFVLLACTSTSTDDLIDAQPLPTLVTYNDVKSIMDNNCISCHSNPPTNGAPISLTTYNEVKNAVQINGLIGRISKQAGESGAMPAGGPRLPQNLIDQVIKWQTDGLLEQ</sequence>
<protein>
    <submittedName>
        <fullName evidence="2">Cytochrome c</fullName>
    </submittedName>
</protein>
<keyword evidence="1" id="KW-0732">Signal</keyword>
<organism evidence="2 3">
    <name type="scientific">Jejuia spongiicola</name>
    <dbReference type="NCBI Taxonomy" id="2942207"/>
    <lineage>
        <taxon>Bacteria</taxon>
        <taxon>Pseudomonadati</taxon>
        <taxon>Bacteroidota</taxon>
        <taxon>Flavobacteriia</taxon>
        <taxon>Flavobacteriales</taxon>
        <taxon>Flavobacteriaceae</taxon>
        <taxon>Jejuia</taxon>
    </lineage>
</organism>
<evidence type="ECO:0000313" key="2">
    <source>
        <dbReference type="EMBL" id="MCL6294430.1"/>
    </source>
</evidence>
<dbReference type="PROSITE" id="PS51257">
    <property type="entry name" value="PROKAR_LIPOPROTEIN"/>
    <property type="match status" value="1"/>
</dbReference>
<name>A0ABT0QEN8_9FLAO</name>
<evidence type="ECO:0000313" key="3">
    <source>
        <dbReference type="Proteomes" id="UP001165381"/>
    </source>
</evidence>
<reference evidence="2" key="1">
    <citation type="submission" date="2022-05" db="EMBL/GenBank/DDBJ databases">
        <authorList>
            <person name="Park J.-S."/>
        </authorList>
    </citation>
    <scope>NUCLEOTIDE SEQUENCE</scope>
    <source>
        <strain evidence="2">2012CJ34-3</strain>
    </source>
</reference>
<feature type="signal peptide" evidence="1">
    <location>
        <begin position="1"/>
        <end position="23"/>
    </location>
</feature>
<proteinExistence type="predicted"/>
<dbReference type="SUPFAM" id="SSF46626">
    <property type="entry name" value="Cytochrome c"/>
    <property type="match status" value="1"/>
</dbReference>
<keyword evidence="3" id="KW-1185">Reference proteome</keyword>
<accession>A0ABT0QEN8</accession>
<dbReference type="Proteomes" id="UP001165381">
    <property type="component" value="Unassembled WGS sequence"/>
</dbReference>
<dbReference type="EMBL" id="JAMFLZ010000002">
    <property type="protein sequence ID" value="MCL6294430.1"/>
    <property type="molecule type" value="Genomic_DNA"/>
</dbReference>
<dbReference type="InterPro" id="IPR036909">
    <property type="entry name" value="Cyt_c-like_dom_sf"/>
</dbReference>